<dbReference type="EMBL" id="JBHRZS010000007">
    <property type="protein sequence ID" value="MFC3880530.1"/>
    <property type="molecule type" value="Genomic_DNA"/>
</dbReference>
<gene>
    <name evidence="3" type="ORF">ACFOSV_10100</name>
</gene>
<dbReference type="PANTHER" id="PTHR46268:SF22">
    <property type="entry name" value="SENSOR PROTEIN KDPD-RELATED"/>
    <property type="match status" value="1"/>
</dbReference>
<keyword evidence="4" id="KW-1185">Reference proteome</keyword>
<dbReference type="PANTHER" id="PTHR46268">
    <property type="entry name" value="STRESS RESPONSE PROTEIN NHAX"/>
    <property type="match status" value="1"/>
</dbReference>
<comment type="similarity">
    <text evidence="1">Belongs to the universal stress protein A family.</text>
</comment>
<dbReference type="Proteomes" id="UP001595805">
    <property type="component" value="Unassembled WGS sequence"/>
</dbReference>
<organism evidence="3 4">
    <name type="scientific">Algoriphagus namhaensis</name>
    <dbReference type="NCBI Taxonomy" id="915353"/>
    <lineage>
        <taxon>Bacteria</taxon>
        <taxon>Pseudomonadati</taxon>
        <taxon>Bacteroidota</taxon>
        <taxon>Cytophagia</taxon>
        <taxon>Cytophagales</taxon>
        <taxon>Cyclobacteriaceae</taxon>
        <taxon>Algoriphagus</taxon>
    </lineage>
</organism>
<dbReference type="SUPFAM" id="SSF52402">
    <property type="entry name" value="Adenine nucleotide alpha hydrolases-like"/>
    <property type="match status" value="2"/>
</dbReference>
<dbReference type="Pfam" id="PF00582">
    <property type="entry name" value="Usp"/>
    <property type="match status" value="1"/>
</dbReference>
<dbReference type="RefSeq" id="WP_377905888.1">
    <property type="nucleotide sequence ID" value="NZ_JBHRZS010000007.1"/>
</dbReference>
<evidence type="ECO:0000256" key="1">
    <source>
        <dbReference type="ARBA" id="ARBA00008791"/>
    </source>
</evidence>
<protein>
    <submittedName>
        <fullName evidence="3">Universal stress protein</fullName>
    </submittedName>
</protein>
<dbReference type="CDD" id="cd00293">
    <property type="entry name" value="USP-like"/>
    <property type="match status" value="1"/>
</dbReference>
<accession>A0ABV8AU76</accession>
<sequence>MKTIVVPFDFSSYSLEAVKTAQKLSAKSGAEIICVTVIPSEVDWEKLSEEAKTKYPDLLEQYEEAKELLPGYIRDIAPAKVPILQQIRIGMPHELILRVVEESKADLLVLGAHGKGYTEGNFIGSTLQKVLRKSTCPVLAVKEAMNGNDFKKVAFASNFGPSSKNAFDKIKSLIKVFRTSVHLLYVNTPEHFASSDEIAQSMNSFTHGNEEIVFHQHVFNDKEVENGIIHFTSNHDIAWVVLVSGKRSSSSSYLIGTTETLLYKSKLGVLSVTV</sequence>
<feature type="domain" description="UspA" evidence="2">
    <location>
        <begin position="1"/>
        <end position="142"/>
    </location>
</feature>
<dbReference type="PRINTS" id="PR01438">
    <property type="entry name" value="UNVRSLSTRESS"/>
</dbReference>
<evidence type="ECO:0000313" key="4">
    <source>
        <dbReference type="Proteomes" id="UP001595805"/>
    </source>
</evidence>
<name>A0ABV8AU76_9BACT</name>
<comment type="caution">
    <text evidence="3">The sequence shown here is derived from an EMBL/GenBank/DDBJ whole genome shotgun (WGS) entry which is preliminary data.</text>
</comment>
<dbReference type="Gene3D" id="3.40.50.12370">
    <property type="match status" value="1"/>
</dbReference>
<reference evidence="4" key="1">
    <citation type="journal article" date="2019" name="Int. J. Syst. Evol. Microbiol.">
        <title>The Global Catalogue of Microorganisms (GCM) 10K type strain sequencing project: providing services to taxonomists for standard genome sequencing and annotation.</title>
        <authorList>
            <consortium name="The Broad Institute Genomics Platform"/>
            <consortium name="The Broad Institute Genome Sequencing Center for Infectious Disease"/>
            <person name="Wu L."/>
            <person name="Ma J."/>
        </authorList>
    </citation>
    <scope>NUCLEOTIDE SEQUENCE [LARGE SCALE GENOMIC DNA]</scope>
    <source>
        <strain evidence="4">CCUG 60523</strain>
    </source>
</reference>
<evidence type="ECO:0000313" key="3">
    <source>
        <dbReference type="EMBL" id="MFC3880530.1"/>
    </source>
</evidence>
<dbReference type="InterPro" id="IPR006015">
    <property type="entry name" value="Universal_stress_UspA"/>
</dbReference>
<proteinExistence type="inferred from homology"/>
<evidence type="ECO:0000259" key="2">
    <source>
        <dbReference type="Pfam" id="PF00582"/>
    </source>
</evidence>
<dbReference type="InterPro" id="IPR006016">
    <property type="entry name" value="UspA"/>
</dbReference>